<sequence length="106" mass="12171">MIIRSAVLEGEVPEADRAHFDRQMRETVLPAIRRYPGIRDVKLRWAAEQEAGAPPVYVVFDLHFDSLEAMHQALASEIRQEVRQQLGTIMPLFQGRVYHLVMSQDA</sequence>
<organism evidence="1 2">
    <name type="scientific">Bosea vaviloviae</name>
    <dbReference type="NCBI Taxonomy" id="1526658"/>
    <lineage>
        <taxon>Bacteria</taxon>
        <taxon>Pseudomonadati</taxon>
        <taxon>Pseudomonadota</taxon>
        <taxon>Alphaproteobacteria</taxon>
        <taxon>Hyphomicrobiales</taxon>
        <taxon>Boseaceae</taxon>
        <taxon>Bosea</taxon>
    </lineage>
</organism>
<dbReference type="InterPro" id="IPR009799">
    <property type="entry name" value="EthD_dom"/>
</dbReference>
<accession>A0A1D7U918</accession>
<dbReference type="KEGG" id="bvv:BHK69_28115"/>
<evidence type="ECO:0008006" key="3">
    <source>
        <dbReference type="Google" id="ProtNLM"/>
    </source>
</evidence>
<dbReference type="Gene3D" id="3.30.70.100">
    <property type="match status" value="1"/>
</dbReference>
<proteinExistence type="predicted"/>
<dbReference type="RefSeq" id="WP_069692988.1">
    <property type="nucleotide sequence ID" value="NZ_CP017147.1"/>
</dbReference>
<dbReference type="NCBIfam" id="TIGR02118">
    <property type="entry name" value="EthD family reductase"/>
    <property type="match status" value="1"/>
</dbReference>
<dbReference type="InterPro" id="IPR011008">
    <property type="entry name" value="Dimeric_a/b-barrel"/>
</dbReference>
<keyword evidence="2" id="KW-1185">Reference proteome</keyword>
<evidence type="ECO:0000313" key="2">
    <source>
        <dbReference type="Proteomes" id="UP000094969"/>
    </source>
</evidence>
<dbReference type="AlphaFoldDB" id="A0A1D7U918"/>
<dbReference type="EMBL" id="CP017147">
    <property type="protein sequence ID" value="AOO83794.1"/>
    <property type="molecule type" value="Genomic_DNA"/>
</dbReference>
<dbReference type="OrthoDB" id="5294870at2"/>
<gene>
    <name evidence="1" type="ORF">BHK69_28115</name>
</gene>
<dbReference type="SUPFAM" id="SSF54909">
    <property type="entry name" value="Dimeric alpha+beta barrel"/>
    <property type="match status" value="1"/>
</dbReference>
<protein>
    <recommendedName>
        <fullName evidence="3">ABM domain-containing protein</fullName>
    </recommendedName>
</protein>
<dbReference type="Proteomes" id="UP000094969">
    <property type="component" value="Chromosome"/>
</dbReference>
<reference evidence="1 2" key="1">
    <citation type="journal article" date="2015" name="Antonie Van Leeuwenhoek">
        <title>Bosea vaviloviae sp. nov., a new species of slow-growing rhizobia isolated from nodules of the relict species Vavilovia formosa (Stev.) Fed.</title>
        <authorList>
            <person name="Safronova V.I."/>
            <person name="Kuznetsova I.G."/>
            <person name="Sazanova A.L."/>
            <person name="Kimeklis A.K."/>
            <person name="Belimov A.A."/>
            <person name="Andronov E.E."/>
            <person name="Pinaev A.G."/>
            <person name="Chizhevskaya E.P."/>
            <person name="Pukhaev A.R."/>
            <person name="Popov K.P."/>
            <person name="Willems A."/>
            <person name="Tikhonovich I.A."/>
        </authorList>
    </citation>
    <scope>NUCLEOTIDE SEQUENCE [LARGE SCALE GENOMIC DNA]</scope>
    <source>
        <strain evidence="1 2">Vaf18</strain>
    </source>
</reference>
<dbReference type="STRING" id="1526658.BHK69_28115"/>
<evidence type="ECO:0000313" key="1">
    <source>
        <dbReference type="EMBL" id="AOO83794.1"/>
    </source>
</evidence>
<name>A0A1D7U918_9HYPH</name>
<dbReference type="GO" id="GO:0016491">
    <property type="term" value="F:oxidoreductase activity"/>
    <property type="evidence" value="ECO:0007669"/>
    <property type="project" value="InterPro"/>
</dbReference>